<evidence type="ECO:0000313" key="1">
    <source>
        <dbReference type="EMBL" id="GFY68933.1"/>
    </source>
</evidence>
<comment type="caution">
    <text evidence="1">The sequence shown here is derived from an EMBL/GenBank/DDBJ whole genome shotgun (WGS) entry which is preliminary data.</text>
</comment>
<gene>
    <name evidence="1" type="ORF">TNIN_497461</name>
</gene>
<protein>
    <submittedName>
        <fullName evidence="1">Uncharacterized protein</fullName>
    </submittedName>
</protein>
<dbReference type="EMBL" id="BMAV01017351">
    <property type="protein sequence ID" value="GFY68933.1"/>
    <property type="molecule type" value="Genomic_DNA"/>
</dbReference>
<organism evidence="1 2">
    <name type="scientific">Trichonephila inaurata madagascariensis</name>
    <dbReference type="NCBI Taxonomy" id="2747483"/>
    <lineage>
        <taxon>Eukaryota</taxon>
        <taxon>Metazoa</taxon>
        <taxon>Ecdysozoa</taxon>
        <taxon>Arthropoda</taxon>
        <taxon>Chelicerata</taxon>
        <taxon>Arachnida</taxon>
        <taxon>Araneae</taxon>
        <taxon>Araneomorphae</taxon>
        <taxon>Entelegynae</taxon>
        <taxon>Araneoidea</taxon>
        <taxon>Nephilidae</taxon>
        <taxon>Trichonephila</taxon>
        <taxon>Trichonephila inaurata</taxon>
    </lineage>
</organism>
<accession>A0A8X6YAZ2</accession>
<dbReference type="Proteomes" id="UP000886998">
    <property type="component" value="Unassembled WGS sequence"/>
</dbReference>
<dbReference type="AlphaFoldDB" id="A0A8X6YAZ2"/>
<sequence>MLQALTVKKDDQQCLNSGFAQLQLEGKDSNEHHSTDLISNCTGRTITEPQIMIASNNHNESINDISICFQSSVAFV</sequence>
<reference evidence="1" key="1">
    <citation type="submission" date="2020-08" db="EMBL/GenBank/DDBJ databases">
        <title>Multicomponent nature underlies the extraordinary mechanical properties of spider dragline silk.</title>
        <authorList>
            <person name="Kono N."/>
            <person name="Nakamura H."/>
            <person name="Mori M."/>
            <person name="Yoshida Y."/>
            <person name="Ohtoshi R."/>
            <person name="Malay A.D."/>
            <person name="Moran D.A.P."/>
            <person name="Tomita M."/>
            <person name="Numata K."/>
            <person name="Arakawa K."/>
        </authorList>
    </citation>
    <scope>NUCLEOTIDE SEQUENCE</scope>
</reference>
<evidence type="ECO:0000313" key="2">
    <source>
        <dbReference type="Proteomes" id="UP000886998"/>
    </source>
</evidence>
<proteinExistence type="predicted"/>
<name>A0A8X6YAZ2_9ARAC</name>
<keyword evidence="2" id="KW-1185">Reference proteome</keyword>